<gene>
    <name evidence="1" type="ORF">E1163_12395</name>
</gene>
<dbReference type="EMBL" id="SMLW01000537">
    <property type="protein sequence ID" value="MTI25747.1"/>
    <property type="molecule type" value="Genomic_DNA"/>
</dbReference>
<reference evidence="1 2" key="1">
    <citation type="submission" date="2019-02" db="EMBL/GenBank/DDBJ databases">
        <authorList>
            <person name="Goldberg S.R."/>
            <person name="Haltli B.A."/>
            <person name="Correa H."/>
            <person name="Russell K.G."/>
        </authorList>
    </citation>
    <scope>NUCLEOTIDE SEQUENCE [LARGE SCALE GENOMIC DNA]</scope>
    <source>
        <strain evidence="1 2">JCM 16186</strain>
    </source>
</reference>
<comment type="caution">
    <text evidence="1">The sequence shown here is derived from an EMBL/GenBank/DDBJ whole genome shotgun (WGS) entry which is preliminary data.</text>
</comment>
<dbReference type="Proteomes" id="UP000798808">
    <property type="component" value="Unassembled WGS sequence"/>
</dbReference>
<keyword evidence="2" id="KW-1185">Reference proteome</keyword>
<evidence type="ECO:0000313" key="2">
    <source>
        <dbReference type="Proteomes" id="UP000798808"/>
    </source>
</evidence>
<protein>
    <submittedName>
        <fullName evidence="1">Uncharacterized protein</fullName>
    </submittedName>
</protein>
<dbReference type="RefSeq" id="WP_155172128.1">
    <property type="nucleotide sequence ID" value="NZ_BAAAFL010000012.1"/>
</dbReference>
<name>A0ABW9RNM3_9BACT</name>
<proteinExistence type="predicted"/>
<accession>A0ABW9RNM3</accession>
<evidence type="ECO:0000313" key="1">
    <source>
        <dbReference type="EMBL" id="MTI25747.1"/>
    </source>
</evidence>
<organism evidence="1 2">
    <name type="scientific">Fulvivirga kasyanovii</name>
    <dbReference type="NCBI Taxonomy" id="396812"/>
    <lineage>
        <taxon>Bacteria</taxon>
        <taxon>Pseudomonadati</taxon>
        <taxon>Bacteroidota</taxon>
        <taxon>Cytophagia</taxon>
        <taxon>Cytophagales</taxon>
        <taxon>Fulvivirgaceae</taxon>
        <taxon>Fulvivirga</taxon>
    </lineage>
</organism>
<sequence>MNVDQVMNAPELKACFMWYLKMGLLLGEAIKTGAHTYGYTDELIVVNYDKAFERLMKTMRCYLNSDSDIANFTDAVYTVIHSLMSHEQIMLSTPELLLLEDYQSN</sequence>